<feature type="domain" description="N-acetyltransferase" evidence="4">
    <location>
        <begin position="24"/>
        <end position="182"/>
    </location>
</feature>
<comment type="caution">
    <text evidence="5">The sequence shown here is derived from an EMBL/GenBank/DDBJ whole genome shotgun (WGS) entry which is preliminary data.</text>
</comment>
<dbReference type="InterPro" id="IPR051531">
    <property type="entry name" value="N-acetyltransferase"/>
</dbReference>
<protein>
    <submittedName>
        <fullName evidence="5">GNAT family protein</fullName>
    </submittedName>
</protein>
<evidence type="ECO:0000259" key="4">
    <source>
        <dbReference type="PROSITE" id="PS51186"/>
    </source>
</evidence>
<dbReference type="InterPro" id="IPR000182">
    <property type="entry name" value="GNAT_dom"/>
</dbReference>
<dbReference type="PROSITE" id="PS51186">
    <property type="entry name" value="GNAT"/>
    <property type="match status" value="1"/>
</dbReference>
<evidence type="ECO:0000313" key="6">
    <source>
        <dbReference type="Proteomes" id="UP001216579"/>
    </source>
</evidence>
<gene>
    <name evidence="5" type="ORF">P3G67_32735</name>
</gene>
<dbReference type="PANTHER" id="PTHR43792:SF8">
    <property type="entry name" value="[RIBOSOMAL PROTEIN US5]-ALANINE N-ACETYLTRANSFERASE"/>
    <property type="match status" value="1"/>
</dbReference>
<keyword evidence="2" id="KW-0012">Acyltransferase</keyword>
<evidence type="ECO:0000256" key="2">
    <source>
        <dbReference type="ARBA" id="ARBA00023315"/>
    </source>
</evidence>
<comment type="similarity">
    <text evidence="3">Belongs to the acetyltransferase family. RimJ subfamily.</text>
</comment>
<dbReference type="SUPFAM" id="SSF55729">
    <property type="entry name" value="Acyl-CoA N-acyltransferases (Nat)"/>
    <property type="match status" value="1"/>
</dbReference>
<keyword evidence="6" id="KW-1185">Reference proteome</keyword>
<reference evidence="5 6" key="1">
    <citation type="submission" date="2023-03" db="EMBL/GenBank/DDBJ databases">
        <title>Draft genome sequence of Streptomyces sp. RB6PN23 isolated from peat swamp forest in Thailand.</title>
        <authorList>
            <person name="Klaysubun C."/>
            <person name="Duangmal K."/>
        </authorList>
    </citation>
    <scope>NUCLEOTIDE SEQUENCE [LARGE SCALE GENOMIC DNA]</scope>
    <source>
        <strain evidence="5 6">RB6PN23</strain>
    </source>
</reference>
<keyword evidence="1" id="KW-0808">Transferase</keyword>
<proteinExistence type="inferred from homology"/>
<evidence type="ECO:0000313" key="5">
    <source>
        <dbReference type="EMBL" id="MDF3293897.1"/>
    </source>
</evidence>
<evidence type="ECO:0000256" key="3">
    <source>
        <dbReference type="ARBA" id="ARBA00038502"/>
    </source>
</evidence>
<dbReference type="InterPro" id="IPR016181">
    <property type="entry name" value="Acyl_CoA_acyltransferase"/>
</dbReference>
<accession>A0ABT5ZVQ2</accession>
<dbReference type="Gene3D" id="3.40.630.30">
    <property type="match status" value="1"/>
</dbReference>
<organism evidence="5 6">
    <name type="scientific">Streptomyces silvisoli</name>
    <dbReference type="NCBI Taxonomy" id="3034235"/>
    <lineage>
        <taxon>Bacteria</taxon>
        <taxon>Bacillati</taxon>
        <taxon>Actinomycetota</taxon>
        <taxon>Actinomycetes</taxon>
        <taxon>Kitasatosporales</taxon>
        <taxon>Streptomycetaceae</taxon>
        <taxon>Streptomyces</taxon>
    </lineage>
</organism>
<dbReference type="PANTHER" id="PTHR43792">
    <property type="entry name" value="GNAT FAMILY, PUTATIVE (AFU_ORTHOLOGUE AFUA_3G00765)-RELATED-RELATED"/>
    <property type="match status" value="1"/>
</dbReference>
<name>A0ABT5ZVQ2_9ACTN</name>
<dbReference type="Pfam" id="PF13302">
    <property type="entry name" value="Acetyltransf_3"/>
    <property type="match status" value="1"/>
</dbReference>
<dbReference type="Proteomes" id="UP001216579">
    <property type="component" value="Unassembled WGS sequence"/>
</dbReference>
<dbReference type="EMBL" id="JARJBC010000031">
    <property type="protein sequence ID" value="MDF3293897.1"/>
    <property type="molecule type" value="Genomic_DNA"/>
</dbReference>
<evidence type="ECO:0000256" key="1">
    <source>
        <dbReference type="ARBA" id="ARBA00022679"/>
    </source>
</evidence>
<dbReference type="RefSeq" id="WP_276096740.1">
    <property type="nucleotide sequence ID" value="NZ_JARJBC010000031.1"/>
</dbReference>
<sequence length="187" mass="21055">MSSTNYLVSGRRVAVRHVCRRDHQELRALAEESDELHRRWLPARENSTEAFESYLERFAQPTHEGFVICLRNTGAIVGGVNVNNIVRGTLQCGSLGYTAYASTTGRGYMTEGLGLVMRLAFGELGLHRLEANIQPDNTPSLNLVRRLGFRREGYSTAFQFINGAWRDHERWAITAEMAQSAAPQRVE</sequence>